<organism evidence="2 3">
    <name type="scientific">Haloterrigena salina JCM 13891</name>
    <dbReference type="NCBI Taxonomy" id="1227488"/>
    <lineage>
        <taxon>Archaea</taxon>
        <taxon>Methanobacteriati</taxon>
        <taxon>Methanobacteriota</taxon>
        <taxon>Stenosarchaea group</taxon>
        <taxon>Halobacteria</taxon>
        <taxon>Halobacteriales</taxon>
        <taxon>Natrialbaceae</taxon>
        <taxon>Haloterrigena</taxon>
    </lineage>
</organism>
<protein>
    <recommendedName>
        <fullName evidence="1">DUF7344 domain-containing protein</fullName>
    </recommendedName>
</protein>
<dbReference type="Proteomes" id="UP000011657">
    <property type="component" value="Unassembled WGS sequence"/>
</dbReference>
<dbReference type="EMBL" id="AOIS01000022">
    <property type="protein sequence ID" value="ELZ20998.1"/>
    <property type="molecule type" value="Genomic_DNA"/>
</dbReference>
<reference evidence="2 3" key="1">
    <citation type="journal article" date="2014" name="PLoS Genet.">
        <title>Phylogenetically driven sequencing of extremely halophilic archaea reveals strategies for static and dynamic osmo-response.</title>
        <authorList>
            <person name="Becker E.A."/>
            <person name="Seitzer P.M."/>
            <person name="Tritt A."/>
            <person name="Larsen D."/>
            <person name="Krusor M."/>
            <person name="Yao A.I."/>
            <person name="Wu D."/>
            <person name="Madern D."/>
            <person name="Eisen J.A."/>
            <person name="Darling A.E."/>
            <person name="Facciotti M.T."/>
        </authorList>
    </citation>
    <scope>NUCLEOTIDE SEQUENCE [LARGE SCALE GENOMIC DNA]</scope>
    <source>
        <strain evidence="2 3">JCM 13891</strain>
    </source>
</reference>
<proteinExistence type="predicted"/>
<dbReference type="eggNOG" id="arCOG03828">
    <property type="taxonomic scope" value="Archaea"/>
</dbReference>
<evidence type="ECO:0000259" key="1">
    <source>
        <dbReference type="Pfam" id="PF24035"/>
    </source>
</evidence>
<keyword evidence="3" id="KW-1185">Reference proteome</keyword>
<dbReference type="InterPro" id="IPR055768">
    <property type="entry name" value="DUF7344"/>
</dbReference>
<dbReference type="STRING" id="1227488.C477_05852"/>
<name>M0CEF2_9EURY</name>
<sequence length="98" mass="11103">MLTLQYLALFEPGTTIEVRHLARVIRGVETGSPPRNVGTADYESAYNGLIQTHLPKIDQRGLIQYDERRKTVTVEESIERYIVLTTLVQFVLSTGRVV</sequence>
<evidence type="ECO:0000313" key="2">
    <source>
        <dbReference type="EMBL" id="ELZ20998.1"/>
    </source>
</evidence>
<dbReference type="Pfam" id="PF24035">
    <property type="entry name" value="DUF7344"/>
    <property type="match status" value="1"/>
</dbReference>
<accession>M0CEF2</accession>
<dbReference type="AlphaFoldDB" id="M0CEF2"/>
<gene>
    <name evidence="2" type="ORF">C477_05852</name>
</gene>
<evidence type="ECO:0000313" key="3">
    <source>
        <dbReference type="Proteomes" id="UP000011657"/>
    </source>
</evidence>
<comment type="caution">
    <text evidence="2">The sequence shown here is derived from an EMBL/GenBank/DDBJ whole genome shotgun (WGS) entry which is preliminary data.</text>
</comment>
<feature type="domain" description="DUF7344" evidence="1">
    <location>
        <begin position="3"/>
        <end position="73"/>
    </location>
</feature>